<dbReference type="OrthoDB" id="8596411at2759"/>
<dbReference type="PROSITE" id="PS50011">
    <property type="entry name" value="PROTEIN_KINASE_DOM"/>
    <property type="match status" value="1"/>
</dbReference>
<gene>
    <name evidence="2" type="ORF">BSL78_10892</name>
</gene>
<dbReference type="Gene3D" id="1.10.510.10">
    <property type="entry name" value="Transferase(Phosphotransferase) domain 1"/>
    <property type="match status" value="1"/>
</dbReference>
<organism evidence="2 3">
    <name type="scientific">Stichopus japonicus</name>
    <name type="common">Sea cucumber</name>
    <dbReference type="NCBI Taxonomy" id="307972"/>
    <lineage>
        <taxon>Eukaryota</taxon>
        <taxon>Metazoa</taxon>
        <taxon>Echinodermata</taxon>
        <taxon>Eleutherozoa</taxon>
        <taxon>Echinozoa</taxon>
        <taxon>Holothuroidea</taxon>
        <taxon>Aspidochirotacea</taxon>
        <taxon>Aspidochirotida</taxon>
        <taxon>Stichopodidae</taxon>
        <taxon>Apostichopus</taxon>
    </lineage>
</organism>
<dbReference type="InterPro" id="IPR008271">
    <property type="entry name" value="Ser/Thr_kinase_AS"/>
</dbReference>
<dbReference type="GO" id="GO:0005524">
    <property type="term" value="F:ATP binding"/>
    <property type="evidence" value="ECO:0007669"/>
    <property type="project" value="InterPro"/>
</dbReference>
<evidence type="ECO:0000313" key="2">
    <source>
        <dbReference type="EMBL" id="PIK52230.1"/>
    </source>
</evidence>
<dbReference type="InterPro" id="IPR052751">
    <property type="entry name" value="Plant_MAPKKK"/>
</dbReference>
<sequence length="191" mass="21783">MGTPGCLLSFTTLSTSNTFSRRGQHFQDMDSPSRCQEKKILPSAAIDRIALSIVKALINVHSRGILHCDLKTDNIMLMPGFQDQTGPQIKLIDFGKAINMADRPKYEHFRAKRHTEALRRSYHIHPAVILGAMSYTEYSEIYSLCMIFIEMAGDHFQYLKNTGEMCVNKNFVQRSPMNKVLWLLTTDILIL</sequence>
<dbReference type="GO" id="GO:0004672">
    <property type="term" value="F:protein kinase activity"/>
    <property type="evidence" value="ECO:0007669"/>
    <property type="project" value="InterPro"/>
</dbReference>
<dbReference type="EMBL" id="MRZV01000338">
    <property type="protein sequence ID" value="PIK52230.1"/>
    <property type="molecule type" value="Genomic_DNA"/>
</dbReference>
<dbReference type="InterPro" id="IPR011009">
    <property type="entry name" value="Kinase-like_dom_sf"/>
</dbReference>
<keyword evidence="3" id="KW-1185">Reference proteome</keyword>
<dbReference type="InterPro" id="IPR000719">
    <property type="entry name" value="Prot_kinase_dom"/>
</dbReference>
<dbReference type="PANTHER" id="PTHR48011:SF4">
    <property type="entry name" value="MITOGEN-ACTIVATED PROTEIN KINASE KINASE KINASE 19"/>
    <property type="match status" value="1"/>
</dbReference>
<dbReference type="PROSITE" id="PS00108">
    <property type="entry name" value="PROTEIN_KINASE_ST"/>
    <property type="match status" value="1"/>
</dbReference>
<keyword evidence="2" id="KW-0808">Transferase</keyword>
<dbReference type="PANTHER" id="PTHR48011">
    <property type="entry name" value="CCR4-NOT TRANSCRIPTIONAL COMPLEX SUBUNIT CAF120-RELATED"/>
    <property type="match status" value="1"/>
</dbReference>
<name>A0A2G8KWE4_STIJA</name>
<evidence type="ECO:0000259" key="1">
    <source>
        <dbReference type="PROSITE" id="PS50011"/>
    </source>
</evidence>
<protein>
    <submittedName>
        <fullName evidence="2">Protein kinase domain containing protein</fullName>
    </submittedName>
</protein>
<dbReference type="STRING" id="307972.A0A2G8KWE4"/>
<comment type="caution">
    <text evidence="2">The sequence shown here is derived from an EMBL/GenBank/DDBJ whole genome shotgun (WGS) entry which is preliminary data.</text>
</comment>
<dbReference type="Proteomes" id="UP000230750">
    <property type="component" value="Unassembled WGS sequence"/>
</dbReference>
<dbReference type="Pfam" id="PF00069">
    <property type="entry name" value="Pkinase"/>
    <property type="match status" value="1"/>
</dbReference>
<reference evidence="2 3" key="1">
    <citation type="journal article" date="2017" name="PLoS Biol.">
        <title>The sea cucumber genome provides insights into morphological evolution and visceral regeneration.</title>
        <authorList>
            <person name="Zhang X."/>
            <person name="Sun L."/>
            <person name="Yuan J."/>
            <person name="Sun Y."/>
            <person name="Gao Y."/>
            <person name="Zhang L."/>
            <person name="Li S."/>
            <person name="Dai H."/>
            <person name="Hamel J.F."/>
            <person name="Liu C."/>
            <person name="Yu Y."/>
            <person name="Liu S."/>
            <person name="Lin W."/>
            <person name="Guo K."/>
            <person name="Jin S."/>
            <person name="Xu P."/>
            <person name="Storey K.B."/>
            <person name="Huan P."/>
            <person name="Zhang T."/>
            <person name="Zhou Y."/>
            <person name="Zhang J."/>
            <person name="Lin C."/>
            <person name="Li X."/>
            <person name="Xing L."/>
            <person name="Huo D."/>
            <person name="Sun M."/>
            <person name="Wang L."/>
            <person name="Mercier A."/>
            <person name="Li F."/>
            <person name="Yang H."/>
            <person name="Xiang J."/>
        </authorList>
    </citation>
    <scope>NUCLEOTIDE SEQUENCE [LARGE SCALE GENOMIC DNA]</scope>
    <source>
        <strain evidence="2">Shaxun</strain>
        <tissue evidence="2">Muscle</tissue>
    </source>
</reference>
<keyword evidence="2" id="KW-0418">Kinase</keyword>
<accession>A0A2G8KWE4</accession>
<feature type="domain" description="Protein kinase" evidence="1">
    <location>
        <begin position="1"/>
        <end position="191"/>
    </location>
</feature>
<dbReference type="GO" id="GO:0007165">
    <property type="term" value="P:signal transduction"/>
    <property type="evidence" value="ECO:0007669"/>
    <property type="project" value="TreeGrafter"/>
</dbReference>
<dbReference type="SUPFAM" id="SSF56112">
    <property type="entry name" value="Protein kinase-like (PK-like)"/>
    <property type="match status" value="1"/>
</dbReference>
<evidence type="ECO:0000313" key="3">
    <source>
        <dbReference type="Proteomes" id="UP000230750"/>
    </source>
</evidence>
<proteinExistence type="predicted"/>
<dbReference type="AlphaFoldDB" id="A0A2G8KWE4"/>